<dbReference type="OMA" id="VIANANC"/>
<dbReference type="PRINTS" id="PR00722">
    <property type="entry name" value="CHYMOTRYPSIN"/>
</dbReference>
<organism evidence="10">
    <name type="scientific">Culicoides sonorensis</name>
    <name type="common">Biting midge</name>
    <dbReference type="NCBI Taxonomy" id="179676"/>
    <lineage>
        <taxon>Eukaryota</taxon>
        <taxon>Metazoa</taxon>
        <taxon>Ecdysozoa</taxon>
        <taxon>Arthropoda</taxon>
        <taxon>Hexapoda</taxon>
        <taxon>Insecta</taxon>
        <taxon>Pterygota</taxon>
        <taxon>Neoptera</taxon>
        <taxon>Endopterygota</taxon>
        <taxon>Diptera</taxon>
        <taxon>Nematocera</taxon>
        <taxon>Chironomoidea</taxon>
        <taxon>Ceratopogonidae</taxon>
        <taxon>Ceratopogoninae</taxon>
        <taxon>Culicoides</taxon>
        <taxon>Monoculicoides</taxon>
    </lineage>
</organism>
<evidence type="ECO:0000256" key="6">
    <source>
        <dbReference type="ARBA" id="ARBA00023157"/>
    </source>
</evidence>
<dbReference type="SMART" id="SM00020">
    <property type="entry name" value="Tryp_SPc"/>
    <property type="match status" value="2"/>
</dbReference>
<gene>
    <name evidence="10" type="primary">CSON008473</name>
</gene>
<evidence type="ECO:0000256" key="7">
    <source>
        <dbReference type="ARBA" id="ARBA00024195"/>
    </source>
</evidence>
<dbReference type="GO" id="GO:0005615">
    <property type="term" value="C:extracellular space"/>
    <property type="evidence" value="ECO:0007669"/>
    <property type="project" value="TreeGrafter"/>
</dbReference>
<proteinExistence type="inferred from homology"/>
<dbReference type="Pfam" id="PF00089">
    <property type="entry name" value="Trypsin"/>
    <property type="match status" value="2"/>
</dbReference>
<dbReference type="InterPro" id="IPR001314">
    <property type="entry name" value="Peptidase_S1A"/>
</dbReference>
<dbReference type="InterPro" id="IPR009003">
    <property type="entry name" value="Peptidase_S1_PA"/>
</dbReference>
<dbReference type="InterPro" id="IPR043504">
    <property type="entry name" value="Peptidase_S1_PA_chymotrypsin"/>
</dbReference>
<comment type="similarity">
    <text evidence="7">Belongs to the peptidase S1 family. CLIP subfamily.</text>
</comment>
<dbReference type="EMBL" id="UFQT01000031">
    <property type="protein sequence ID" value="SSX18229.1"/>
    <property type="molecule type" value="Genomic_DNA"/>
</dbReference>
<dbReference type="AlphaFoldDB" id="A0A336LNS7"/>
<evidence type="ECO:0000259" key="9">
    <source>
        <dbReference type="PROSITE" id="PS50240"/>
    </source>
</evidence>
<keyword evidence="2" id="KW-0964">Secreted</keyword>
<keyword evidence="4" id="KW-0378">Hydrolase</keyword>
<keyword evidence="6" id="KW-1015">Disulfide bond</keyword>
<dbReference type="VEuPathDB" id="VectorBase:CSON008473"/>
<dbReference type="InterPro" id="IPR050127">
    <property type="entry name" value="Serine_Proteases_S1"/>
</dbReference>
<evidence type="ECO:0000256" key="1">
    <source>
        <dbReference type="ARBA" id="ARBA00004239"/>
    </source>
</evidence>
<evidence type="ECO:0000256" key="3">
    <source>
        <dbReference type="ARBA" id="ARBA00022670"/>
    </source>
</evidence>
<dbReference type="GO" id="GO:0004252">
    <property type="term" value="F:serine-type endopeptidase activity"/>
    <property type="evidence" value="ECO:0007669"/>
    <property type="project" value="InterPro"/>
</dbReference>
<dbReference type="PANTHER" id="PTHR24264">
    <property type="entry name" value="TRYPSIN-RELATED"/>
    <property type="match status" value="1"/>
</dbReference>
<keyword evidence="3" id="KW-0645">Protease</keyword>
<dbReference type="FunFam" id="2.40.10.10:FF:000166">
    <property type="entry name" value="Trypsin"/>
    <property type="match status" value="1"/>
</dbReference>
<dbReference type="InterPro" id="IPR001254">
    <property type="entry name" value="Trypsin_dom"/>
</dbReference>
<dbReference type="SUPFAM" id="SSF50494">
    <property type="entry name" value="Trypsin-like serine proteases"/>
    <property type="match status" value="2"/>
</dbReference>
<dbReference type="FunFam" id="2.40.10.10:FF:000036">
    <property type="entry name" value="Trypsin beta"/>
    <property type="match status" value="1"/>
</dbReference>
<evidence type="ECO:0000313" key="10">
    <source>
        <dbReference type="EMBL" id="SSX18229.1"/>
    </source>
</evidence>
<evidence type="ECO:0000256" key="8">
    <source>
        <dbReference type="SAM" id="SignalP"/>
    </source>
</evidence>
<keyword evidence="5" id="KW-0720">Serine protease</keyword>
<feature type="domain" description="Peptidase S1" evidence="9">
    <location>
        <begin position="327"/>
        <end position="558"/>
    </location>
</feature>
<reference evidence="10" key="1">
    <citation type="submission" date="2018-07" db="EMBL/GenBank/DDBJ databases">
        <authorList>
            <person name="Quirk P.G."/>
            <person name="Krulwich T.A."/>
        </authorList>
    </citation>
    <scope>NUCLEOTIDE SEQUENCE</scope>
</reference>
<name>A0A336LNS7_CULSO</name>
<feature type="domain" description="Peptidase S1" evidence="9">
    <location>
        <begin position="60"/>
        <end position="292"/>
    </location>
</feature>
<evidence type="ECO:0000256" key="2">
    <source>
        <dbReference type="ARBA" id="ARBA00022525"/>
    </source>
</evidence>
<sequence>MHSSIFLITLLILGVVNAEIDFDQVRPIEDKLKNNPERFPWYAELTQKLNVSTDETSGRITGGAEAFRGQFPYMAALYITESTGIYFCGGVIIGQRTILTTAVCLEAVRSIEVILGAHNIRYSEPEQIRYRLTPDAVRIHYGYNPNSMANDIALINMPSNIPFNSRIGKLFIPNTTTPSPDGDYGIISGWGIVSDSSSSLSEVLRYINALVISNSECANFFGSRITSNNLCASGAGGKSACSGDAGSPLVASRSNDAVHGLVSFGYYYCQAGYPHVYTRVLRFVDWIRSNSLYPVFDKMHLHLILFALISLCQVDAKIDLDEPSSKITGGSEAAKGQFPYMVGLYVTRLSGTTFCGGAIIGPRTVLTSAGCLESAISVEVVLGAHNIRFTEPEQIRVRVSSDRIKIHQNWNSLQKTNDIALINLLSSIPFDTRIKKINLPYYDTKSGESCLISGWGYTSDSSIVLSDVLNFINTTTITNLQCASYLGGMITNNNLCASGERGMSTCTGDAGSPLQTMQFIGPVVSGISSFSYYSCERGYPHAYTRVYNYIEWIKANSLYPL</sequence>
<keyword evidence="8" id="KW-0732">Signal</keyword>
<dbReference type="CDD" id="cd00190">
    <property type="entry name" value="Tryp_SPc"/>
    <property type="match status" value="2"/>
</dbReference>
<dbReference type="PANTHER" id="PTHR24264:SF65">
    <property type="entry name" value="SRCR DOMAIN-CONTAINING PROTEIN"/>
    <property type="match status" value="1"/>
</dbReference>
<feature type="signal peptide" evidence="8">
    <location>
        <begin position="1"/>
        <end position="18"/>
    </location>
</feature>
<feature type="chain" id="PRO_5016382612" evidence="8">
    <location>
        <begin position="19"/>
        <end position="561"/>
    </location>
</feature>
<comment type="subcellular location">
    <subcellularLocation>
        <location evidence="1">Secreted</location>
        <location evidence="1">Extracellular space</location>
    </subcellularLocation>
</comment>
<evidence type="ECO:0000256" key="5">
    <source>
        <dbReference type="ARBA" id="ARBA00022825"/>
    </source>
</evidence>
<protein>
    <submittedName>
        <fullName evidence="10">CSON008473 protein</fullName>
    </submittedName>
</protein>
<dbReference type="Gene3D" id="2.40.10.10">
    <property type="entry name" value="Trypsin-like serine proteases"/>
    <property type="match status" value="4"/>
</dbReference>
<dbReference type="PROSITE" id="PS50240">
    <property type="entry name" value="TRYPSIN_DOM"/>
    <property type="match status" value="2"/>
</dbReference>
<accession>A0A336LNS7</accession>
<dbReference type="GO" id="GO:0006508">
    <property type="term" value="P:proteolysis"/>
    <property type="evidence" value="ECO:0007669"/>
    <property type="project" value="UniProtKB-KW"/>
</dbReference>
<evidence type="ECO:0000256" key="4">
    <source>
        <dbReference type="ARBA" id="ARBA00022801"/>
    </source>
</evidence>